<evidence type="ECO:0000256" key="1">
    <source>
        <dbReference type="SAM" id="MobiDB-lite"/>
    </source>
</evidence>
<accession>Q2GTU5</accession>
<dbReference type="InParanoid" id="Q2GTU5"/>
<dbReference type="eggNOG" id="ENOG502TERF">
    <property type="taxonomic scope" value="Eukaryota"/>
</dbReference>
<dbReference type="HOGENOM" id="CLU_039322_0_0_1"/>
<sequence>MSPAQKTRQLFDEKCQRHRRDLEVVFSELNGLMAGMHYQDQTEGSTTPVPSLSPTQTAYGYPLEIFDDFLGHTPASDTACPSEPAIAMESEPMASQWAAIRTLRKETEYHHRRFQVLARRLENPIISDLLEIYPDGQSIRNKGACIVKDVLEGFQPSKLSIVFAFTCFSYSISQLLYKKNAIDKSDILADIRAWRDLITDPKERQAFNQLAPELWPEAKEHLHFIDIPTHPTYGTGRWANRWPQFTSLAASAGYSATELSHPHPNGQTAFGGIDDLQAADTGWSQTSVPGGDVSSTRSEVQPTELDPSNGERESAQSDIKGPEDSKLDNTIMFLVVLVFLQDLGEWYLYTLSGRSLAPKRHKLYQAQQGDQESFHRKAQKAFFEPCSRHRNSSYSAFRALVSVAEMFTRHGYLQSIAEIKQYVISVASAVLLPGTAYEQIVSSVLTISDDVPVAPTQVTHATKPQKRPRAVDEDASSPETGPRPTR</sequence>
<evidence type="ECO:0000313" key="2">
    <source>
        <dbReference type="EMBL" id="EAQ84595.1"/>
    </source>
</evidence>
<dbReference type="Proteomes" id="UP000001056">
    <property type="component" value="Unassembled WGS sequence"/>
</dbReference>
<reference evidence="3" key="1">
    <citation type="journal article" date="2015" name="Genome Announc.">
        <title>Draft genome sequence of the cellulolytic fungus Chaetomium globosum.</title>
        <authorList>
            <person name="Cuomo C.A."/>
            <person name="Untereiner W.A."/>
            <person name="Ma L.-J."/>
            <person name="Grabherr M."/>
            <person name="Birren B.W."/>
        </authorList>
    </citation>
    <scope>NUCLEOTIDE SEQUENCE [LARGE SCALE GENOMIC DNA]</scope>
    <source>
        <strain evidence="3">ATCC 6205 / CBS 148.51 / DSM 1962 / NBRC 6347 / NRRL 1970</strain>
    </source>
</reference>
<feature type="compositionally biased region" description="Basic and acidic residues" evidence="1">
    <location>
        <begin position="309"/>
        <end position="323"/>
    </location>
</feature>
<feature type="region of interest" description="Disordered" evidence="1">
    <location>
        <begin position="281"/>
        <end position="323"/>
    </location>
</feature>
<dbReference type="EMBL" id="CH408034">
    <property type="protein sequence ID" value="EAQ84595.1"/>
    <property type="molecule type" value="Genomic_DNA"/>
</dbReference>
<gene>
    <name evidence="2" type="ORF">CHGG_08609</name>
</gene>
<dbReference type="VEuPathDB" id="FungiDB:CHGG_08609"/>
<dbReference type="GeneID" id="4395793"/>
<keyword evidence="3" id="KW-1185">Reference proteome</keyword>
<dbReference type="RefSeq" id="XP_001226536.1">
    <property type="nucleotide sequence ID" value="XM_001226535.1"/>
</dbReference>
<dbReference type="AlphaFoldDB" id="Q2GTU5"/>
<organism evidence="2 3">
    <name type="scientific">Chaetomium globosum (strain ATCC 6205 / CBS 148.51 / DSM 1962 / NBRC 6347 / NRRL 1970)</name>
    <name type="common">Soil fungus</name>
    <dbReference type="NCBI Taxonomy" id="306901"/>
    <lineage>
        <taxon>Eukaryota</taxon>
        <taxon>Fungi</taxon>
        <taxon>Dikarya</taxon>
        <taxon>Ascomycota</taxon>
        <taxon>Pezizomycotina</taxon>
        <taxon>Sordariomycetes</taxon>
        <taxon>Sordariomycetidae</taxon>
        <taxon>Sordariales</taxon>
        <taxon>Chaetomiaceae</taxon>
        <taxon>Chaetomium</taxon>
    </lineage>
</organism>
<feature type="compositionally biased region" description="Polar residues" evidence="1">
    <location>
        <begin position="282"/>
        <end position="301"/>
    </location>
</feature>
<feature type="region of interest" description="Disordered" evidence="1">
    <location>
        <begin position="454"/>
        <end position="486"/>
    </location>
</feature>
<dbReference type="OrthoDB" id="5100145at2759"/>
<proteinExistence type="predicted"/>
<protein>
    <submittedName>
        <fullName evidence="2">Uncharacterized protein</fullName>
    </submittedName>
</protein>
<name>Q2GTU5_CHAGB</name>
<evidence type="ECO:0000313" key="3">
    <source>
        <dbReference type="Proteomes" id="UP000001056"/>
    </source>
</evidence>